<dbReference type="InterPro" id="IPR034904">
    <property type="entry name" value="FSCA_dom_sf"/>
</dbReference>
<reference evidence="2 3" key="1">
    <citation type="submission" date="2016-01" db="EMBL/GenBank/DDBJ databases">
        <title>High potential of lignocellulose degradation of a new Verrucomicrobia species.</title>
        <authorList>
            <person name="Wang Y."/>
            <person name="Shi Y."/>
            <person name="Qiu Z."/>
            <person name="Liu S."/>
            <person name="Yang H."/>
        </authorList>
    </citation>
    <scope>NUCLEOTIDE SEQUENCE [LARGE SCALE GENOMIC DNA]</scope>
    <source>
        <strain evidence="2 3">TSB47</strain>
    </source>
</reference>
<comment type="caution">
    <text evidence="2">The sequence shown here is derived from an EMBL/GenBank/DDBJ whole genome shotgun (WGS) entry which is preliminary data.</text>
</comment>
<keyword evidence="3" id="KW-1185">Reference proteome</keyword>
<dbReference type="InterPro" id="IPR052339">
    <property type="entry name" value="Fe-S_Maturation_MIP18"/>
</dbReference>
<proteinExistence type="predicted"/>
<dbReference type="Gene3D" id="3.30.300.130">
    <property type="entry name" value="Fe-S cluster assembly (FSCA)"/>
    <property type="match status" value="1"/>
</dbReference>
<accession>A0A178IM76</accession>
<sequence length="100" mass="10762">MRDAFRSVYDPEFGVSVEDLGLIYDIRVDSGGRAMIEMTLTSMYCPAGEVILAGVQAAARAVPGVTDVEVSLVWTPAWTPDRLSAEARRQLGWGGTSLQG</sequence>
<dbReference type="InterPro" id="IPR002744">
    <property type="entry name" value="MIP18-like"/>
</dbReference>
<dbReference type="Proteomes" id="UP000078486">
    <property type="component" value="Unassembled WGS sequence"/>
</dbReference>
<dbReference type="EMBL" id="LRRQ01000075">
    <property type="protein sequence ID" value="OAM90176.1"/>
    <property type="molecule type" value="Genomic_DNA"/>
</dbReference>
<evidence type="ECO:0000313" key="3">
    <source>
        <dbReference type="Proteomes" id="UP000078486"/>
    </source>
</evidence>
<dbReference type="SUPFAM" id="SSF117916">
    <property type="entry name" value="Fe-S cluster assembly (FSCA) domain-like"/>
    <property type="match status" value="1"/>
</dbReference>
<dbReference type="STRING" id="1184151.AW736_09740"/>
<dbReference type="PANTHER" id="PTHR42831">
    <property type="entry name" value="FE-S PROTEIN MATURATION AUXILIARY FACTOR YITW"/>
    <property type="match status" value="1"/>
</dbReference>
<evidence type="ECO:0000313" key="2">
    <source>
        <dbReference type="EMBL" id="OAM90176.1"/>
    </source>
</evidence>
<name>A0A178IM76_9BACT</name>
<gene>
    <name evidence="2" type="ORF">AW736_09740</name>
</gene>
<dbReference type="PANTHER" id="PTHR42831:SF1">
    <property type="entry name" value="FE-S PROTEIN MATURATION AUXILIARY FACTOR YITW"/>
    <property type="match status" value="1"/>
</dbReference>
<feature type="domain" description="MIP18 family-like" evidence="1">
    <location>
        <begin position="2"/>
        <end position="71"/>
    </location>
</feature>
<dbReference type="Pfam" id="PF01883">
    <property type="entry name" value="FeS_assembly_P"/>
    <property type="match status" value="1"/>
</dbReference>
<dbReference type="AlphaFoldDB" id="A0A178IM76"/>
<protein>
    <recommendedName>
        <fullName evidence="1">MIP18 family-like domain-containing protein</fullName>
    </recommendedName>
</protein>
<organism evidence="2 3">
    <name type="scientific">Termitidicoccus mucosus</name>
    <dbReference type="NCBI Taxonomy" id="1184151"/>
    <lineage>
        <taxon>Bacteria</taxon>
        <taxon>Pseudomonadati</taxon>
        <taxon>Verrucomicrobiota</taxon>
        <taxon>Opitutia</taxon>
        <taxon>Opitutales</taxon>
        <taxon>Opitutaceae</taxon>
        <taxon>Termitidicoccus</taxon>
    </lineage>
</organism>
<evidence type="ECO:0000259" key="1">
    <source>
        <dbReference type="Pfam" id="PF01883"/>
    </source>
</evidence>